<proteinExistence type="predicted"/>
<dbReference type="Pfam" id="PF10145">
    <property type="entry name" value="PhageMin_Tail"/>
    <property type="match status" value="1"/>
</dbReference>
<organism evidence="3 4">
    <name type="scientific">Propionispora hippei DSM 15287</name>
    <dbReference type="NCBI Taxonomy" id="1123003"/>
    <lineage>
        <taxon>Bacteria</taxon>
        <taxon>Bacillati</taxon>
        <taxon>Bacillota</taxon>
        <taxon>Negativicutes</taxon>
        <taxon>Selenomonadales</taxon>
        <taxon>Sporomusaceae</taxon>
        <taxon>Propionispora</taxon>
    </lineage>
</organism>
<gene>
    <name evidence="3" type="ORF">SAMN02745170_02027</name>
</gene>
<dbReference type="Proteomes" id="UP000322917">
    <property type="component" value="Unassembled WGS sequence"/>
</dbReference>
<dbReference type="NCBIfam" id="TIGR01760">
    <property type="entry name" value="tape_meas_TP901"/>
    <property type="match status" value="1"/>
</dbReference>
<reference evidence="3 4" key="1">
    <citation type="submission" date="2016-11" db="EMBL/GenBank/DDBJ databases">
        <authorList>
            <person name="Varghese N."/>
            <person name="Submissions S."/>
        </authorList>
    </citation>
    <scope>NUCLEOTIDE SEQUENCE [LARGE SCALE GENOMIC DNA]</scope>
    <source>
        <strain evidence="3 4">DSM 15287</strain>
    </source>
</reference>
<evidence type="ECO:0000259" key="2">
    <source>
        <dbReference type="Pfam" id="PF10145"/>
    </source>
</evidence>
<dbReference type="EMBL" id="FQZD01000014">
    <property type="protein sequence ID" value="SHJ23108.1"/>
    <property type="molecule type" value="Genomic_DNA"/>
</dbReference>
<dbReference type="InterPro" id="IPR010090">
    <property type="entry name" value="Phage_tape_meas"/>
</dbReference>
<feature type="domain" description="Phage tail tape measure protein" evidence="2">
    <location>
        <begin position="185"/>
        <end position="390"/>
    </location>
</feature>
<name>A0A1M6HLL7_9FIRM</name>
<evidence type="ECO:0000256" key="1">
    <source>
        <dbReference type="ARBA" id="ARBA00022612"/>
    </source>
</evidence>
<keyword evidence="4" id="KW-1185">Reference proteome</keyword>
<sequence>MADNNEFYRLNLVLKMDDRLSSAMSKVDGKVAKFNSNLSKTQKTVDKLGGSHAEPKVNVDTSKAEAQLNKTNKLLEQIAKKIAKPRVEAEDKTAPKVTAIQSRLRRLTSRAWRVTVGIKDEVSGKLGSMRNALSSPMGMLGVGMATMGIGSLVADSANEAMNFSAEISNIKALTQLPQDQIDKIRAKAMQLGKDTQFSTLQAAQGMTELLKAGVDVEDVMGGASQAMLDLATAGGLELPEAAEIMSTAMNAFHMRDAAHAADILAGAANASATDVHELRYALSMCSAVAAGVGMSFEDTNTALAVFAQNGLKGSDAGTSLKTMLSRLEPMTKTQYGAFEQLGLITEKGTSAFYDQEGKLRSLAEIADLLKTKLGGLTNEEQQKLLYEMFGSDAIRGGMILMREGADGVKKMFENMTHYTASDVAIEKMNNAKGAVERMKGSFENFQIEALAPMEPVIAKIAESLDALFNNDADGASNRVKDFADNILYLMECLENNEEFQQMDWGDKIVYVLDRMMEAIDKWASGPGGEQFGKVMTKLAEIGMRAFLAALLGLMKGSLNALMHGNLAGAAGLAMGASFLGAGTVLKGGYSLAKGAGRLAAGTSMGQRVAGTYEAAKGLASEGGSGGLMSRIKGAGFTAEMFGSKALGGLATLAKSPIVKGITKFAAPVGMAIDAYGVYNSGNKGAAIGGMAGRWGGMALGAKAGAAGGAAIGAGFAGVGAAPGAAIGGLLGGLGGFFAGDKIGTMMGQAAAALDFGPIKEKIIAEKDEIAYAAGQWFDSLPEKLGYAVGYAVTSLEELPGEASTYFGQLVDDAEAYMSELPGRIAAWWEQTVADAEAFGSSIVQDVSQFFSDLPTIADQKWSEVCNAVENWCSNTIAGIQNWFSQIPGIIGGYFDSAIATVKSKAGGLWSDFKIGLNAGSAAALGGHAEGGIFNQEHIARFAEGGKAEAVVPLDNSMRTQGLSVWQQAGQMLGVNADLFSGMMGTGYQPAMATAGGGSDSDGGGSGSNFNFNGMNINIGNNKSEDEMALSIGRRILAEIHQSFENRE</sequence>
<keyword evidence="1" id="KW-1188">Viral release from host cell</keyword>
<dbReference type="PANTHER" id="PTHR37813">
    <property type="entry name" value="FELS-2 PROPHAGE PROTEIN"/>
    <property type="match status" value="1"/>
</dbReference>
<dbReference type="RefSeq" id="WP_149734784.1">
    <property type="nucleotide sequence ID" value="NZ_FQZD01000014.1"/>
</dbReference>
<dbReference type="PANTHER" id="PTHR37813:SF1">
    <property type="entry name" value="FELS-2 PROPHAGE PROTEIN"/>
    <property type="match status" value="1"/>
</dbReference>
<protein>
    <submittedName>
        <fullName evidence="3">Phage tail tape measure protein, TP901 family, core region</fullName>
    </submittedName>
</protein>
<accession>A0A1M6HLL7</accession>
<dbReference type="AlphaFoldDB" id="A0A1M6HLL7"/>
<dbReference type="OrthoDB" id="8429573at2"/>
<evidence type="ECO:0000313" key="3">
    <source>
        <dbReference type="EMBL" id="SHJ23108.1"/>
    </source>
</evidence>
<evidence type="ECO:0000313" key="4">
    <source>
        <dbReference type="Proteomes" id="UP000322917"/>
    </source>
</evidence>